<dbReference type="Proteomes" id="UP001168098">
    <property type="component" value="Unassembled WGS sequence"/>
</dbReference>
<proteinExistence type="predicted"/>
<feature type="compositionally biased region" description="Low complexity" evidence="1">
    <location>
        <begin position="75"/>
        <end position="86"/>
    </location>
</feature>
<feature type="compositionally biased region" description="Low complexity" evidence="1">
    <location>
        <begin position="252"/>
        <end position="264"/>
    </location>
</feature>
<feature type="region of interest" description="Disordered" evidence="1">
    <location>
        <begin position="65"/>
        <end position="110"/>
    </location>
</feature>
<protein>
    <submittedName>
        <fullName evidence="2">Uncharacterized protein</fullName>
    </submittedName>
</protein>
<dbReference type="AlphaFoldDB" id="A0AA38YJV1"/>
<dbReference type="EMBL" id="JARBHA010000019">
    <property type="protein sequence ID" value="KAJ9671750.1"/>
    <property type="molecule type" value="Genomic_DNA"/>
</dbReference>
<feature type="compositionally biased region" description="Basic and acidic residues" evidence="1">
    <location>
        <begin position="269"/>
        <end position="286"/>
    </location>
</feature>
<comment type="caution">
    <text evidence="2">The sequence shown here is derived from an EMBL/GenBank/DDBJ whole genome shotgun (WGS) entry which is preliminary data.</text>
</comment>
<gene>
    <name evidence="2" type="ORF">PVL29_025455</name>
</gene>
<feature type="compositionally biased region" description="Polar residues" evidence="1">
    <location>
        <begin position="188"/>
        <end position="209"/>
    </location>
</feature>
<feature type="compositionally biased region" description="Polar residues" evidence="1">
    <location>
        <begin position="290"/>
        <end position="308"/>
    </location>
</feature>
<name>A0AA38YJV1_VITRO</name>
<accession>A0AA38YJV1</accession>
<evidence type="ECO:0000256" key="1">
    <source>
        <dbReference type="SAM" id="MobiDB-lite"/>
    </source>
</evidence>
<evidence type="ECO:0000313" key="2">
    <source>
        <dbReference type="EMBL" id="KAJ9671750.1"/>
    </source>
</evidence>
<reference evidence="2 3" key="1">
    <citation type="journal article" date="2023" name="BMC Biotechnol.">
        <title>Vitis rotundifolia cv Carlos genome sequencing.</title>
        <authorList>
            <person name="Huff M."/>
            <person name="Hulse-Kemp A."/>
            <person name="Scheffler B."/>
            <person name="Youngblood R."/>
            <person name="Simpson S."/>
            <person name="Babiker E."/>
            <person name="Staton M."/>
        </authorList>
    </citation>
    <scope>NUCLEOTIDE SEQUENCE [LARGE SCALE GENOMIC DNA]</scope>
    <source>
        <tissue evidence="2">Leaf</tissue>
    </source>
</reference>
<organism evidence="2 3">
    <name type="scientific">Vitis rotundifolia</name>
    <name type="common">Muscadine grape</name>
    <dbReference type="NCBI Taxonomy" id="103349"/>
    <lineage>
        <taxon>Eukaryota</taxon>
        <taxon>Viridiplantae</taxon>
        <taxon>Streptophyta</taxon>
        <taxon>Embryophyta</taxon>
        <taxon>Tracheophyta</taxon>
        <taxon>Spermatophyta</taxon>
        <taxon>Magnoliopsida</taxon>
        <taxon>eudicotyledons</taxon>
        <taxon>Gunneridae</taxon>
        <taxon>Pentapetalae</taxon>
        <taxon>rosids</taxon>
        <taxon>Vitales</taxon>
        <taxon>Vitaceae</taxon>
        <taxon>Viteae</taxon>
        <taxon>Vitis</taxon>
    </lineage>
</organism>
<keyword evidence="3" id="KW-1185">Reference proteome</keyword>
<sequence length="455" mass="48981">MGLKKTDDHWAFLEEFEAPMWADLTLEAKASNQDIDDKWFHISHPFHQFSSHQLKSAFAGSSEGSENLDFDLHGPSSPKLPSSVSKSRGKHYRSRNWGRENGGFSLNKQHPVKSLSGKTSWVDSGSSQEIKPKPSCGNLKGTCSSKTSLGCDSSSTRTSIPNYTIPMSSFGDSKGCLSSVPIKASESNSTRSTITFEGTHQQPQKSLEVSSGPFGHTSGLLSVMRITLRKSCATRQASRVEINKSQQSEGCKSSAGKSSVGSSSNPGYDVKERTATAIRNRDRTPDSRNVMRTSQTAVNRGKASTTSKASNVLVDYRTNNSRKEGKRIVAKSTTKDAVKSKVVCQTVNRKGLVPLRVNEPNPLMAATKAKSKVGVGVSNRLAGGGKENARAKPAVNQKSSGRDIAAGDIVRGQTGKKQIISRKSDKTGFTGPKGKISGRSEGKTSMNVHQKVFLP</sequence>
<feature type="region of interest" description="Disordered" evidence="1">
    <location>
        <begin position="380"/>
        <end position="455"/>
    </location>
</feature>
<feature type="compositionally biased region" description="Basic residues" evidence="1">
    <location>
        <begin position="87"/>
        <end position="96"/>
    </location>
</feature>
<feature type="compositionally biased region" description="Polar residues" evidence="1">
    <location>
        <begin position="239"/>
        <end position="251"/>
    </location>
</feature>
<evidence type="ECO:0000313" key="3">
    <source>
        <dbReference type="Proteomes" id="UP001168098"/>
    </source>
</evidence>
<feature type="region of interest" description="Disordered" evidence="1">
    <location>
        <begin position="239"/>
        <end position="308"/>
    </location>
</feature>
<feature type="region of interest" description="Disordered" evidence="1">
    <location>
        <begin position="188"/>
        <end position="214"/>
    </location>
</feature>